<dbReference type="Pfam" id="PF02885">
    <property type="entry name" value="Glycos_trans_3N"/>
    <property type="match status" value="1"/>
</dbReference>
<dbReference type="SUPFAM" id="SSF52418">
    <property type="entry name" value="Nucleoside phosphorylase/phosphoribosyltransferase catalytic domain"/>
    <property type="match status" value="1"/>
</dbReference>
<sequence>MIGNLIEKLVQKQNLTFDEAVSAMTSIMDGEATPSQFASLVTALRMKGETVEEVSGMASVMRTMSLHVDTENDLVDTCGTGGDGFGTFNVSTAAAFVAAGAGIKVGKHGNRAMSSKSGSADVLEALGVNIQLNSQQIAHCISETGFGFMFAQSFHPSMKYAAGPRREMGIRTVFNILGPLTNPAGAARQLIGVADPSFGELMANVLGKLGSEKALVVHGDDGLDEITISTSTTVWELEAGKVDSYKIKPEDFGIAVSSLKNIKAGNAEESANLIRGVLGGEPGPSRDIVVMNAGATLFVAGISDTLSECMSISANSIDSGKAMKSLNEHIELSNAI</sequence>
<dbReference type="InterPro" id="IPR035902">
    <property type="entry name" value="Nuc_phospho_transferase"/>
</dbReference>
<evidence type="ECO:0000259" key="8">
    <source>
        <dbReference type="Pfam" id="PF00591"/>
    </source>
</evidence>
<evidence type="ECO:0000256" key="6">
    <source>
        <dbReference type="ARBA" id="ARBA00022822"/>
    </source>
</evidence>
<dbReference type="GO" id="GO:0000162">
    <property type="term" value="P:L-tryptophan biosynthetic process"/>
    <property type="evidence" value="ECO:0007669"/>
    <property type="project" value="UniProtKB-KW"/>
</dbReference>
<evidence type="ECO:0000256" key="7">
    <source>
        <dbReference type="ARBA" id="ARBA00023141"/>
    </source>
</evidence>
<keyword evidence="3" id="KW-0028">Amino-acid biosynthesis</keyword>
<gene>
    <name evidence="10" type="ORF">METZ01_LOCUS84341</name>
</gene>
<evidence type="ECO:0000256" key="1">
    <source>
        <dbReference type="ARBA" id="ARBA00004907"/>
    </source>
</evidence>
<keyword evidence="7" id="KW-0057">Aromatic amino acid biosynthesis</keyword>
<dbReference type="InterPro" id="IPR000312">
    <property type="entry name" value="Glycosyl_Trfase_fam3"/>
</dbReference>
<feature type="domain" description="Glycosyl transferase family 3 N-terminal" evidence="9">
    <location>
        <begin position="5"/>
        <end position="63"/>
    </location>
</feature>
<evidence type="ECO:0000256" key="5">
    <source>
        <dbReference type="ARBA" id="ARBA00022679"/>
    </source>
</evidence>
<dbReference type="InterPro" id="IPR005940">
    <property type="entry name" value="Anthranilate_Pribosyl_Tfrase"/>
</dbReference>
<keyword evidence="4" id="KW-0328">Glycosyltransferase</keyword>
<comment type="pathway">
    <text evidence="1">Amino-acid biosynthesis; L-tryptophan biosynthesis; L-tryptophan from chorismate: step 2/5.</text>
</comment>
<protein>
    <recommendedName>
        <fullName evidence="2">anthranilate phosphoribosyltransferase</fullName>
        <ecNumber evidence="2">2.4.2.18</ecNumber>
    </recommendedName>
</protein>
<dbReference type="EC" id="2.4.2.18" evidence="2"/>
<evidence type="ECO:0000313" key="10">
    <source>
        <dbReference type="EMBL" id="SVA31487.1"/>
    </source>
</evidence>
<evidence type="ECO:0000256" key="3">
    <source>
        <dbReference type="ARBA" id="ARBA00022605"/>
    </source>
</evidence>
<dbReference type="SUPFAM" id="SSF47648">
    <property type="entry name" value="Nucleoside phosphorylase/phosphoribosyltransferase N-terminal domain"/>
    <property type="match status" value="1"/>
</dbReference>
<evidence type="ECO:0000256" key="4">
    <source>
        <dbReference type="ARBA" id="ARBA00022676"/>
    </source>
</evidence>
<dbReference type="Gene3D" id="1.20.970.10">
    <property type="entry name" value="Transferase, Pyrimidine Nucleoside Phosphorylase, Chain C"/>
    <property type="match status" value="1"/>
</dbReference>
<keyword evidence="6" id="KW-0822">Tryptophan biosynthesis</keyword>
<organism evidence="10">
    <name type="scientific">marine metagenome</name>
    <dbReference type="NCBI Taxonomy" id="408172"/>
    <lineage>
        <taxon>unclassified sequences</taxon>
        <taxon>metagenomes</taxon>
        <taxon>ecological metagenomes</taxon>
    </lineage>
</organism>
<dbReference type="EMBL" id="UINC01007112">
    <property type="protein sequence ID" value="SVA31487.1"/>
    <property type="molecule type" value="Genomic_DNA"/>
</dbReference>
<dbReference type="GO" id="GO:0004048">
    <property type="term" value="F:anthranilate phosphoribosyltransferase activity"/>
    <property type="evidence" value="ECO:0007669"/>
    <property type="project" value="UniProtKB-EC"/>
</dbReference>
<dbReference type="InterPro" id="IPR017459">
    <property type="entry name" value="Glycosyl_Trfase_fam3_N_dom"/>
</dbReference>
<feature type="domain" description="Glycosyl transferase family 3" evidence="8">
    <location>
        <begin position="72"/>
        <end position="323"/>
    </location>
</feature>
<dbReference type="Gene3D" id="3.40.1030.10">
    <property type="entry name" value="Nucleoside phosphorylase/phosphoribosyltransferase catalytic domain"/>
    <property type="match status" value="1"/>
</dbReference>
<keyword evidence="5" id="KW-0808">Transferase</keyword>
<dbReference type="FunFam" id="3.40.1030.10:FF:000002">
    <property type="entry name" value="Anthranilate phosphoribosyltransferase"/>
    <property type="match status" value="1"/>
</dbReference>
<dbReference type="InterPro" id="IPR036320">
    <property type="entry name" value="Glycosyl_Trfase_fam3_N_dom_sf"/>
</dbReference>
<dbReference type="HAMAP" id="MF_00211">
    <property type="entry name" value="TrpD"/>
    <property type="match status" value="1"/>
</dbReference>
<dbReference type="AlphaFoldDB" id="A0A381UVX3"/>
<accession>A0A381UVX3</accession>
<dbReference type="PANTHER" id="PTHR43285">
    <property type="entry name" value="ANTHRANILATE PHOSPHORIBOSYLTRANSFERASE"/>
    <property type="match status" value="1"/>
</dbReference>
<evidence type="ECO:0000256" key="2">
    <source>
        <dbReference type="ARBA" id="ARBA00011948"/>
    </source>
</evidence>
<proteinExistence type="inferred from homology"/>
<dbReference type="GO" id="GO:0005829">
    <property type="term" value="C:cytosol"/>
    <property type="evidence" value="ECO:0007669"/>
    <property type="project" value="TreeGrafter"/>
</dbReference>
<dbReference type="Pfam" id="PF00591">
    <property type="entry name" value="Glycos_transf_3"/>
    <property type="match status" value="1"/>
</dbReference>
<evidence type="ECO:0000259" key="9">
    <source>
        <dbReference type="Pfam" id="PF02885"/>
    </source>
</evidence>
<reference evidence="10" key="1">
    <citation type="submission" date="2018-05" db="EMBL/GenBank/DDBJ databases">
        <authorList>
            <person name="Lanie J.A."/>
            <person name="Ng W.-L."/>
            <person name="Kazmierczak K.M."/>
            <person name="Andrzejewski T.M."/>
            <person name="Davidsen T.M."/>
            <person name="Wayne K.J."/>
            <person name="Tettelin H."/>
            <person name="Glass J.I."/>
            <person name="Rusch D."/>
            <person name="Podicherti R."/>
            <person name="Tsui H.-C.T."/>
            <person name="Winkler M.E."/>
        </authorList>
    </citation>
    <scope>NUCLEOTIDE SEQUENCE</scope>
</reference>
<name>A0A381UVX3_9ZZZZ</name>
<dbReference type="NCBIfam" id="TIGR01245">
    <property type="entry name" value="trpD"/>
    <property type="match status" value="1"/>
</dbReference>
<dbReference type="PANTHER" id="PTHR43285:SF2">
    <property type="entry name" value="ANTHRANILATE PHOSPHORIBOSYLTRANSFERASE"/>
    <property type="match status" value="1"/>
</dbReference>